<proteinExistence type="predicted"/>
<dbReference type="OMA" id="CEDEDYA"/>
<reference evidence="1 2" key="1">
    <citation type="journal article" date="2008" name="Nat. Biotechnol.">
        <title>Genome sequencing and analysis of the filamentous fungus Penicillium chrysogenum.</title>
        <authorList>
            <person name="van den Berg M.A."/>
            <person name="Albang R."/>
            <person name="Albermann K."/>
            <person name="Badger J.H."/>
            <person name="Daran J.-M."/>
            <person name="Driessen A.J.M."/>
            <person name="Garcia-Estrada C."/>
            <person name="Fedorova N.D."/>
            <person name="Harris D.M."/>
            <person name="Heijne W.H.M."/>
            <person name="Joardar V.S."/>
            <person name="Kiel J.A.K.W."/>
            <person name="Kovalchuk A."/>
            <person name="Martin J.F."/>
            <person name="Nierman W.C."/>
            <person name="Nijland J.G."/>
            <person name="Pronk J.T."/>
            <person name="Roubos J.A."/>
            <person name="van der Klei I.J."/>
            <person name="van Peij N.N.M.E."/>
            <person name="Veenhuis M."/>
            <person name="von Doehren H."/>
            <person name="Wagner C."/>
            <person name="Wortman J.R."/>
            <person name="Bovenberg R.A.L."/>
        </authorList>
    </citation>
    <scope>NUCLEOTIDE SEQUENCE [LARGE SCALE GENOMIC DNA]</scope>
    <source>
        <strain evidence="2">ATCC 28089 / DSM 1075 / NRRL 1951 / Wisconsin 54-1255</strain>
    </source>
</reference>
<dbReference type="eggNOG" id="ENOG502S5C5">
    <property type="taxonomic scope" value="Eukaryota"/>
</dbReference>
<gene>
    <name evidence="1" type="ORF">Pc21g13300</name>
    <name evidence="1" type="ORF">PCH_Pc21g13300</name>
</gene>
<dbReference type="EMBL" id="AM920436">
    <property type="protein sequence ID" value="CAP96227.1"/>
    <property type="molecule type" value="Genomic_DNA"/>
</dbReference>
<name>B6HMU0_PENRW</name>
<organism evidence="1 2">
    <name type="scientific">Penicillium rubens (strain ATCC 28089 / DSM 1075 / NRRL 1951 / Wisconsin 54-1255)</name>
    <name type="common">Penicillium chrysogenum</name>
    <dbReference type="NCBI Taxonomy" id="500485"/>
    <lineage>
        <taxon>Eukaryota</taxon>
        <taxon>Fungi</taxon>
        <taxon>Dikarya</taxon>
        <taxon>Ascomycota</taxon>
        <taxon>Pezizomycotina</taxon>
        <taxon>Eurotiomycetes</taxon>
        <taxon>Eurotiomycetidae</taxon>
        <taxon>Eurotiales</taxon>
        <taxon>Aspergillaceae</taxon>
        <taxon>Penicillium</taxon>
        <taxon>Penicillium chrysogenum species complex</taxon>
    </lineage>
</organism>
<keyword evidence="2" id="KW-1185">Reference proteome</keyword>
<dbReference type="HOGENOM" id="CLU_1475626_0_0_1"/>
<dbReference type="Proteomes" id="UP000000724">
    <property type="component" value="Contig Pc00c21"/>
</dbReference>
<dbReference type="OrthoDB" id="2019666at2759"/>
<protein>
    <submittedName>
        <fullName evidence="1">Uncharacterized protein</fullName>
    </submittedName>
</protein>
<sequence length="183" mass="20226">MTTQTYKTVTAHEVTDTMLEEAAKLFSENYGIWGRHSGKAATGLLRSLRKTTDDIYGIMSSHPAACLAAAKSFGTTIEKISLDFIRRKAHRTMKSSPIPYIQNATLRGTIFQPEDTSGMVSGVNTGFFVDHEEPQKVLQAVRGNWQWPLGDLPDGHEYLLVMPAKHRRPTPSSLPLGEAGRPD</sequence>
<dbReference type="VEuPathDB" id="FungiDB:PCH_Pc21g13300"/>
<dbReference type="AlphaFoldDB" id="B6HMU0"/>
<evidence type="ECO:0000313" key="1">
    <source>
        <dbReference type="EMBL" id="CAP96227.1"/>
    </source>
</evidence>
<evidence type="ECO:0000313" key="2">
    <source>
        <dbReference type="Proteomes" id="UP000000724"/>
    </source>
</evidence>
<accession>B6HMU0</accession>